<proteinExistence type="predicted"/>
<keyword evidence="1" id="KW-0238">DNA-binding</keyword>
<reference evidence="2" key="1">
    <citation type="journal article" date="2019" name="Int. J. Syst. Evol. Microbiol.">
        <title>The Global Catalogue of Microorganisms (GCM) 10K type strain sequencing project: providing services to taxonomists for standard genome sequencing and annotation.</title>
        <authorList>
            <consortium name="The Broad Institute Genomics Platform"/>
            <consortium name="The Broad Institute Genome Sequencing Center for Infectious Disease"/>
            <person name="Wu L."/>
            <person name="Ma J."/>
        </authorList>
    </citation>
    <scope>NUCLEOTIDE SEQUENCE [LARGE SCALE GENOMIC DNA]</scope>
    <source>
        <strain evidence="2">CGMCC 4.1641</strain>
    </source>
</reference>
<organism evidence="1 2">
    <name type="scientific">Streptomyces aureoversilis</name>
    <dbReference type="NCBI Taxonomy" id="67277"/>
    <lineage>
        <taxon>Bacteria</taxon>
        <taxon>Bacillati</taxon>
        <taxon>Actinomycetota</taxon>
        <taxon>Actinomycetes</taxon>
        <taxon>Kitasatosporales</taxon>
        <taxon>Streptomycetaceae</taxon>
        <taxon>Streptomyces</taxon>
    </lineage>
</organism>
<dbReference type="RefSeq" id="WP_382040156.1">
    <property type="nucleotide sequence ID" value="NZ_JBHSKJ010000005.1"/>
</dbReference>
<keyword evidence="2" id="KW-1185">Reference proteome</keyword>
<comment type="caution">
    <text evidence="1">The sequence shown here is derived from an EMBL/GenBank/DDBJ whole genome shotgun (WGS) entry which is preliminary data.</text>
</comment>
<name>A0ABV9ZXV8_9ACTN</name>
<dbReference type="Proteomes" id="UP001596222">
    <property type="component" value="Unassembled WGS sequence"/>
</dbReference>
<gene>
    <name evidence="1" type="ORF">ACFPP6_11315</name>
</gene>
<dbReference type="EMBL" id="JBHSKJ010000005">
    <property type="protein sequence ID" value="MFC5145251.1"/>
    <property type="molecule type" value="Genomic_DNA"/>
</dbReference>
<evidence type="ECO:0000313" key="1">
    <source>
        <dbReference type="EMBL" id="MFC5145251.1"/>
    </source>
</evidence>
<sequence>MADQGSARTWYGAAIKAARRAGDPLLIAYQQGSLAQFEVEYGNCAQGLALIRSARRQLGSERPPIAAAWLSSLEAVAHATAGDDRAADRALTASAAEAARMTADAAPPWPWVFTFDERKIAAARVTCGARLARPRWVHSSVADASAALSSSHEKQRALLTLDVATGHLAAGHLDVAFGLATQALDTGLRLRSGRVAERARNFRRGYSSASPPALVRDFDGRLNDAYL</sequence>
<evidence type="ECO:0000313" key="2">
    <source>
        <dbReference type="Proteomes" id="UP001596222"/>
    </source>
</evidence>
<dbReference type="GO" id="GO:0003677">
    <property type="term" value="F:DNA binding"/>
    <property type="evidence" value="ECO:0007669"/>
    <property type="project" value="UniProtKB-KW"/>
</dbReference>
<protein>
    <submittedName>
        <fullName evidence="1">DNA-binding protein</fullName>
    </submittedName>
</protein>
<accession>A0ABV9ZXV8</accession>